<evidence type="ECO:0000256" key="1">
    <source>
        <dbReference type="SAM" id="SignalP"/>
    </source>
</evidence>
<sequence>MRRLWFLFILPLLCLGTVPVAHTAPFQLSESQLSAVEFEVQFPVPTWTTEEINGETYRYLTDLDCSERLHQLDVQIPAQVFEVAVPPTGQLEIETQATTRGSARGVRFPPALVWEEPEASRLGERKAATRQIFNLTPNLPEARTPQARLLGISTERGLRIARIEVAPVVWDPSTNTAVWAEKVNVRVRVSGAKPLPATRPVEDQVGQQAWKTRLVNPESAARWQQARQPDEAGIPERWFDDATQWVKLRITENGMYGITPDDLEDLGIDVSAIDPRQFRLMAGPLIQDAGFDAVEVNGGGTRFETRYRHVYEKTGFVDGFETTKDPVDDREGMLEHSIWITGSTDGSFDSEDVLHFYALGPDNFEDRFLPDGSREEFVYNSYTDETVYWLTWDFQSAEAPKRMPAIAVARLEPASIREVTVRGHFEGNTWYDPSMYVKGERWEEWFW</sequence>
<organism evidence="2 3">
    <name type="scientific">Eiseniibacteriota bacterium</name>
    <dbReference type="NCBI Taxonomy" id="2212470"/>
    <lineage>
        <taxon>Bacteria</taxon>
        <taxon>Candidatus Eiseniibacteriota</taxon>
    </lineage>
</organism>
<dbReference type="EMBL" id="JABDJR010000348">
    <property type="protein sequence ID" value="NNF06846.1"/>
    <property type="molecule type" value="Genomic_DNA"/>
</dbReference>
<keyword evidence="1" id="KW-0732">Signal</keyword>
<feature type="chain" id="PRO_5031474795" description="Gingipain propeptide domain-containing protein" evidence="1">
    <location>
        <begin position="24"/>
        <end position="447"/>
    </location>
</feature>
<dbReference type="AlphaFoldDB" id="A0A7Y2H2B7"/>
<dbReference type="Proteomes" id="UP000547674">
    <property type="component" value="Unassembled WGS sequence"/>
</dbReference>
<reference evidence="2 3" key="1">
    <citation type="submission" date="2020-03" db="EMBL/GenBank/DDBJ databases">
        <title>Metabolic flexibility allows generalist bacteria to become dominant in a frequently disturbed ecosystem.</title>
        <authorList>
            <person name="Chen Y.-J."/>
            <person name="Leung P.M."/>
            <person name="Bay S.K."/>
            <person name="Hugenholtz P."/>
            <person name="Kessler A.J."/>
            <person name="Shelley G."/>
            <person name="Waite D.W."/>
            <person name="Cook P.L."/>
            <person name="Greening C."/>
        </authorList>
    </citation>
    <scope>NUCLEOTIDE SEQUENCE [LARGE SCALE GENOMIC DNA]</scope>
    <source>
        <strain evidence="2">SS_bin_28</strain>
    </source>
</reference>
<protein>
    <recommendedName>
        <fullName evidence="4">Gingipain propeptide domain-containing protein</fullName>
    </recommendedName>
</protein>
<evidence type="ECO:0000313" key="3">
    <source>
        <dbReference type="Proteomes" id="UP000547674"/>
    </source>
</evidence>
<dbReference type="Gene3D" id="2.60.40.3800">
    <property type="match status" value="1"/>
</dbReference>
<dbReference type="InterPro" id="IPR038490">
    <property type="entry name" value="Gingipain_propep_sf"/>
</dbReference>
<feature type="non-terminal residue" evidence="2">
    <location>
        <position position="447"/>
    </location>
</feature>
<evidence type="ECO:0008006" key="4">
    <source>
        <dbReference type="Google" id="ProtNLM"/>
    </source>
</evidence>
<feature type="signal peptide" evidence="1">
    <location>
        <begin position="1"/>
        <end position="23"/>
    </location>
</feature>
<gene>
    <name evidence="2" type="ORF">HKN21_08795</name>
</gene>
<name>A0A7Y2H2B7_UNCEI</name>
<comment type="caution">
    <text evidence="2">The sequence shown here is derived from an EMBL/GenBank/DDBJ whole genome shotgun (WGS) entry which is preliminary data.</text>
</comment>
<proteinExistence type="predicted"/>
<evidence type="ECO:0000313" key="2">
    <source>
        <dbReference type="EMBL" id="NNF06846.1"/>
    </source>
</evidence>
<accession>A0A7Y2H2B7</accession>